<evidence type="ECO:0000256" key="1">
    <source>
        <dbReference type="ARBA" id="ARBA00006601"/>
    </source>
</evidence>
<evidence type="ECO:0000259" key="5">
    <source>
        <dbReference type="SMART" id="SM00984"/>
    </source>
</evidence>
<dbReference type="RefSeq" id="WP_104373448.1">
    <property type="nucleotide sequence ID" value="NZ_BFAV01000159.1"/>
</dbReference>
<comment type="similarity">
    <text evidence="1 4">Belongs to the UDP-glucose/GDP-mannose dehydrogenase family.</text>
</comment>
<dbReference type="GO" id="GO:0016628">
    <property type="term" value="F:oxidoreductase activity, acting on the CH-CH group of donors, NAD or NADP as acceptor"/>
    <property type="evidence" value="ECO:0007669"/>
    <property type="project" value="InterPro"/>
</dbReference>
<dbReference type="InterPro" id="IPR014027">
    <property type="entry name" value="UDP-Glc/GDP-Man_DH_C"/>
</dbReference>
<evidence type="ECO:0000313" key="7">
    <source>
        <dbReference type="Proteomes" id="UP000239549"/>
    </source>
</evidence>
<dbReference type="Proteomes" id="UP000239549">
    <property type="component" value="Unassembled WGS sequence"/>
</dbReference>
<name>A0A2L2XGQ3_9FIRM</name>
<dbReference type="Pfam" id="PF03720">
    <property type="entry name" value="UDPG_MGDP_dh_C"/>
    <property type="match status" value="1"/>
</dbReference>
<dbReference type="AlphaFoldDB" id="A0A2L2XGQ3"/>
<dbReference type="PANTHER" id="PTHR43491">
    <property type="entry name" value="UDP-N-ACETYL-D-MANNOSAMINE DEHYDROGENASE"/>
    <property type="match status" value="1"/>
</dbReference>
<dbReference type="OrthoDB" id="9803238at2"/>
<evidence type="ECO:0000256" key="2">
    <source>
        <dbReference type="ARBA" id="ARBA00023002"/>
    </source>
</evidence>
<dbReference type="GO" id="GO:0000271">
    <property type="term" value="P:polysaccharide biosynthetic process"/>
    <property type="evidence" value="ECO:0007669"/>
    <property type="project" value="InterPro"/>
</dbReference>
<dbReference type="Pfam" id="PF03721">
    <property type="entry name" value="UDPG_MGDP_dh_N"/>
    <property type="match status" value="1"/>
</dbReference>
<dbReference type="Gene3D" id="3.40.50.720">
    <property type="entry name" value="NAD(P)-binding Rossmann-like Domain"/>
    <property type="match status" value="2"/>
</dbReference>
<dbReference type="InterPro" id="IPR001732">
    <property type="entry name" value="UDP-Glc/GDP-Man_DH_N"/>
</dbReference>
<dbReference type="EMBL" id="BFAV01000159">
    <property type="protein sequence ID" value="GBF35375.1"/>
    <property type="molecule type" value="Genomic_DNA"/>
</dbReference>
<dbReference type="InterPro" id="IPR036220">
    <property type="entry name" value="UDP-Glc/GDP-Man_DH_C_sf"/>
</dbReference>
<reference evidence="7" key="1">
    <citation type="submission" date="2018-02" db="EMBL/GenBank/DDBJ databases">
        <title>Genome sequence of Desulfocucumis palustris strain NAW-5.</title>
        <authorList>
            <person name="Watanabe M."/>
            <person name="Kojima H."/>
            <person name="Fukui M."/>
        </authorList>
    </citation>
    <scope>NUCLEOTIDE SEQUENCE [LARGE SCALE GENOMIC DNA]</scope>
    <source>
        <strain evidence="7">NAW-5</strain>
    </source>
</reference>
<dbReference type="InterPro" id="IPR014026">
    <property type="entry name" value="UDP-Glc/GDP-Man_DH_dimer"/>
</dbReference>
<dbReference type="SUPFAM" id="SSF51735">
    <property type="entry name" value="NAD(P)-binding Rossmann-fold domains"/>
    <property type="match status" value="1"/>
</dbReference>
<dbReference type="PIRSF" id="PIRSF500136">
    <property type="entry name" value="UDP_ManNAc_DH"/>
    <property type="match status" value="1"/>
</dbReference>
<dbReference type="NCBIfam" id="TIGR03026">
    <property type="entry name" value="NDP-sugDHase"/>
    <property type="match status" value="1"/>
</dbReference>
<feature type="domain" description="UDP-glucose/GDP-mannose dehydrogenase C-terminal" evidence="5">
    <location>
        <begin position="323"/>
        <end position="421"/>
    </location>
</feature>
<dbReference type="PANTHER" id="PTHR43491:SF2">
    <property type="entry name" value="UDP-N-ACETYL-D-MANNOSAMINE DEHYDROGENASE"/>
    <property type="match status" value="1"/>
</dbReference>
<dbReference type="InterPro" id="IPR008927">
    <property type="entry name" value="6-PGluconate_DH-like_C_sf"/>
</dbReference>
<dbReference type="Pfam" id="PF00984">
    <property type="entry name" value="UDPG_MGDP_dh"/>
    <property type="match status" value="1"/>
</dbReference>
<evidence type="ECO:0000256" key="3">
    <source>
        <dbReference type="ARBA" id="ARBA00023027"/>
    </source>
</evidence>
<comment type="caution">
    <text evidence="6">The sequence shown here is derived from an EMBL/GenBank/DDBJ whole genome shotgun (WGS) entry which is preliminary data.</text>
</comment>
<organism evidence="6 7">
    <name type="scientific">Desulfocucumis palustris</name>
    <dbReference type="NCBI Taxonomy" id="1898651"/>
    <lineage>
        <taxon>Bacteria</taxon>
        <taxon>Bacillati</taxon>
        <taxon>Bacillota</taxon>
        <taxon>Clostridia</taxon>
        <taxon>Eubacteriales</taxon>
        <taxon>Desulfocucumaceae</taxon>
        <taxon>Desulfocucumis</taxon>
    </lineage>
</organism>
<protein>
    <submittedName>
        <fullName evidence="6">UDP-glucose dehydrogenase</fullName>
    </submittedName>
</protein>
<evidence type="ECO:0000256" key="4">
    <source>
        <dbReference type="PIRNR" id="PIRNR000124"/>
    </source>
</evidence>
<dbReference type="SUPFAM" id="SSF48179">
    <property type="entry name" value="6-phosphogluconate dehydrogenase C-terminal domain-like"/>
    <property type="match status" value="1"/>
</dbReference>
<keyword evidence="7" id="KW-1185">Reference proteome</keyword>
<dbReference type="GO" id="GO:0016616">
    <property type="term" value="F:oxidoreductase activity, acting on the CH-OH group of donors, NAD or NADP as acceptor"/>
    <property type="evidence" value="ECO:0007669"/>
    <property type="project" value="InterPro"/>
</dbReference>
<dbReference type="SMART" id="SM00984">
    <property type="entry name" value="UDPG_MGDP_dh_C"/>
    <property type="match status" value="1"/>
</dbReference>
<accession>A0A2L2XGQ3</accession>
<dbReference type="InterPro" id="IPR028359">
    <property type="entry name" value="UDP_ManNAc/GlcNAc_DH"/>
</dbReference>
<dbReference type="SUPFAM" id="SSF52413">
    <property type="entry name" value="UDP-glucose/GDP-mannose dehydrogenase C-terminal domain"/>
    <property type="match status" value="1"/>
</dbReference>
<keyword evidence="2" id="KW-0560">Oxidoreductase</keyword>
<keyword evidence="3" id="KW-0520">NAD</keyword>
<sequence>MSRENIRVAVFGLGFVGLPLALSFAMRGCTVCGVDVNEELVEEINSGVTYHQESYRGLGIREILRRELDAGRFSATGRPGEAMASCDNIIITVGLPVSDGVPYYGHLEDCVRAVAAGLKKGDLVVVRGTMVPGMTRGLVLPLLEESGLKAGEDFYLAYSSERIAEGKAFEEFENMPGLVGGYDEKAALRARELLSVVTRAELALASCFEVVETAKVVENVSRDVNIALVNELAVFCKAVGIDVFEVIALANTHKRVSLLVPGPGVGGYCIPNALHYLTPKAGELGVDLPLMKTARQVNEEMPAHVVSLVMKNLRVPPSVGRVAVLGIAMKDYSSDDRCSPAHRIINLLERAGLEVRAFDPAVPARYHFSADSLEKALEGAHGALILARQEGIDLSDLERIAGMLNGGITPFIIDAKNILRGRKIPPGLVVEGL</sequence>
<gene>
    <name evidence="6" type="ORF">DCCM_4498</name>
</gene>
<proteinExistence type="inferred from homology"/>
<dbReference type="InterPro" id="IPR017476">
    <property type="entry name" value="UDP-Glc/GDP-Man"/>
</dbReference>
<dbReference type="PIRSF" id="PIRSF000124">
    <property type="entry name" value="UDPglc_GDPman_dh"/>
    <property type="match status" value="1"/>
</dbReference>
<dbReference type="GO" id="GO:0051287">
    <property type="term" value="F:NAD binding"/>
    <property type="evidence" value="ECO:0007669"/>
    <property type="project" value="InterPro"/>
</dbReference>
<dbReference type="InterPro" id="IPR036291">
    <property type="entry name" value="NAD(P)-bd_dom_sf"/>
</dbReference>
<evidence type="ECO:0000313" key="6">
    <source>
        <dbReference type="EMBL" id="GBF35375.1"/>
    </source>
</evidence>